<dbReference type="PANTHER" id="PTHR43713">
    <property type="entry name" value="GLUTAMATE-1-SEMIALDEHYDE 2,1-AMINOMUTASE"/>
    <property type="match status" value="1"/>
</dbReference>
<dbReference type="SUPFAM" id="SSF53383">
    <property type="entry name" value="PLP-dependent transferases"/>
    <property type="match status" value="1"/>
</dbReference>
<evidence type="ECO:0000256" key="2">
    <source>
        <dbReference type="ARBA" id="ARBA00004819"/>
    </source>
</evidence>
<keyword evidence="9" id="KW-1185">Reference proteome</keyword>
<dbReference type="RefSeq" id="WP_180308565.1">
    <property type="nucleotide sequence ID" value="NZ_CP058952.1"/>
</dbReference>
<dbReference type="InterPro" id="IPR015422">
    <property type="entry name" value="PyrdxlP-dep_Trfase_small"/>
</dbReference>
<dbReference type="InterPro" id="IPR005814">
    <property type="entry name" value="Aminotrans_3"/>
</dbReference>
<organism evidence="8 9">
    <name type="scientific">Chitinibacter fontanus</name>
    <dbReference type="NCBI Taxonomy" id="1737446"/>
    <lineage>
        <taxon>Bacteria</taxon>
        <taxon>Pseudomonadati</taxon>
        <taxon>Pseudomonadota</taxon>
        <taxon>Betaproteobacteria</taxon>
        <taxon>Neisseriales</taxon>
        <taxon>Chitinibacteraceae</taxon>
        <taxon>Chitinibacter</taxon>
    </lineage>
</organism>
<evidence type="ECO:0000313" key="8">
    <source>
        <dbReference type="EMBL" id="QLI81439.1"/>
    </source>
</evidence>
<evidence type="ECO:0000256" key="5">
    <source>
        <dbReference type="ARBA" id="ARBA00023235"/>
    </source>
</evidence>
<dbReference type="GO" id="GO:0042286">
    <property type="term" value="F:glutamate-1-semialdehyde 2,1-aminomutase activity"/>
    <property type="evidence" value="ECO:0007669"/>
    <property type="project" value="UniProtKB-UniRule"/>
</dbReference>
<dbReference type="GO" id="GO:0008483">
    <property type="term" value="F:transaminase activity"/>
    <property type="evidence" value="ECO:0007669"/>
    <property type="project" value="InterPro"/>
</dbReference>
<dbReference type="NCBIfam" id="TIGR00713">
    <property type="entry name" value="hemL"/>
    <property type="match status" value="1"/>
</dbReference>
<dbReference type="EMBL" id="CP058952">
    <property type="protein sequence ID" value="QLI81439.1"/>
    <property type="molecule type" value="Genomic_DNA"/>
</dbReference>
<dbReference type="InterPro" id="IPR015421">
    <property type="entry name" value="PyrdxlP-dep_Trfase_major"/>
</dbReference>
<comment type="pathway">
    <text evidence="2">Porphyrin-containing compound metabolism; protoporphyrin-IX biosynthesis; 5-aminolevulinate from L-glutamyl-tRNA(Glu): step 2/2.</text>
</comment>
<dbReference type="GO" id="GO:0030170">
    <property type="term" value="F:pyridoxal phosphate binding"/>
    <property type="evidence" value="ECO:0007669"/>
    <property type="project" value="InterPro"/>
</dbReference>
<keyword evidence="7" id="KW-0963">Cytoplasm</keyword>
<evidence type="ECO:0000313" key="9">
    <source>
        <dbReference type="Proteomes" id="UP000510822"/>
    </source>
</evidence>
<dbReference type="CDD" id="cd00610">
    <property type="entry name" value="OAT_like"/>
    <property type="match status" value="1"/>
</dbReference>
<comment type="catalytic activity">
    <reaction evidence="7">
        <text>(S)-4-amino-5-oxopentanoate = 5-aminolevulinate</text>
        <dbReference type="Rhea" id="RHEA:14265"/>
        <dbReference type="ChEBI" id="CHEBI:57501"/>
        <dbReference type="ChEBI" id="CHEBI:356416"/>
        <dbReference type="EC" id="5.4.3.8"/>
    </reaction>
</comment>
<dbReference type="InterPro" id="IPR049704">
    <property type="entry name" value="Aminotrans_3_PPA_site"/>
</dbReference>
<dbReference type="Gene3D" id="3.40.640.10">
    <property type="entry name" value="Type I PLP-dependent aspartate aminotransferase-like (Major domain)"/>
    <property type="match status" value="1"/>
</dbReference>
<dbReference type="InterPro" id="IPR015424">
    <property type="entry name" value="PyrdxlP-dep_Trfase"/>
</dbReference>
<dbReference type="PANTHER" id="PTHR43713:SF3">
    <property type="entry name" value="GLUTAMATE-1-SEMIALDEHYDE 2,1-AMINOMUTASE 1, CHLOROPLASTIC-RELATED"/>
    <property type="match status" value="1"/>
</dbReference>
<sequence>MNRNEQLFAAAQQHIPGGVNSPVRAFGSVGGTPRFFKKGEGAYVWDADGKKYIDYVGSWGPLILGHAHPAVIEAVTRTAQNGMSFGAPTEGEVEIADLLCQMLPSMQQVRLVSSGTEATMSAIRLARGFTGRDKLVKFEGCYHGHADSLLVKAGSGLLTFGNPSSAGVPAAVAADTIVLPYNDVAALETLFAEQGDKIAALIVEPIAGNMNLVQPSKAFVAAMRKLTQDHGAVLIYDEVMTGFRVGLQCSQGLHGITPDLTCLGKVVGGGLPLAAFGGRADIMGKLAPLGPVYQAGTLSGNPLAVAAGMATLQEISKPGFFEALTAKTKAFADGLNAIGAQFPSDKTISAQAVGGMFGIYCSPSIPHSYNDVMNSDRARFNAFFHAMLEEGVYLAPSAFEAGFVSAAHDDIDIQYTLHATQRVLQNL</sequence>
<dbReference type="EC" id="5.4.3.8" evidence="7"/>
<dbReference type="Pfam" id="PF00202">
    <property type="entry name" value="Aminotran_3"/>
    <property type="match status" value="1"/>
</dbReference>
<dbReference type="KEGG" id="cfon:HZU75_07820"/>
<reference evidence="8 9" key="1">
    <citation type="journal article" date="2016" name="Int. J. Syst. Evol. Microbiol.">
        <title>Chitinibacter fontanus sp. nov., isolated from a spring.</title>
        <authorList>
            <person name="Sheu S.Y."/>
            <person name="Li Y.S."/>
            <person name="Young C.C."/>
            <person name="Chen W.M."/>
        </authorList>
    </citation>
    <scope>NUCLEOTIDE SEQUENCE [LARGE SCALE GENOMIC DNA]</scope>
    <source>
        <strain evidence="8 9">STM-7</strain>
    </source>
</reference>
<dbReference type="UniPathway" id="UPA00251">
    <property type="reaction ID" value="UER00317"/>
</dbReference>
<gene>
    <name evidence="7 8" type="primary">hemL</name>
    <name evidence="8" type="ORF">HZU75_07820</name>
</gene>
<dbReference type="GO" id="GO:0005737">
    <property type="term" value="C:cytoplasm"/>
    <property type="evidence" value="ECO:0007669"/>
    <property type="project" value="UniProtKB-SubCell"/>
</dbReference>
<evidence type="ECO:0000256" key="6">
    <source>
        <dbReference type="ARBA" id="ARBA00023244"/>
    </source>
</evidence>
<dbReference type="PROSITE" id="PS00600">
    <property type="entry name" value="AA_TRANSFER_CLASS_3"/>
    <property type="match status" value="1"/>
</dbReference>
<dbReference type="GO" id="GO:0006782">
    <property type="term" value="P:protoporphyrinogen IX biosynthetic process"/>
    <property type="evidence" value="ECO:0007669"/>
    <property type="project" value="UniProtKB-UniRule"/>
</dbReference>
<dbReference type="AlphaFoldDB" id="A0A7D5V9J1"/>
<evidence type="ECO:0000256" key="3">
    <source>
        <dbReference type="ARBA" id="ARBA00008981"/>
    </source>
</evidence>
<keyword evidence="4 7" id="KW-0663">Pyridoxal phosphate</keyword>
<dbReference type="NCBIfam" id="NF000818">
    <property type="entry name" value="PRK00062.1"/>
    <property type="match status" value="1"/>
</dbReference>
<dbReference type="Gene3D" id="3.90.1150.10">
    <property type="entry name" value="Aspartate Aminotransferase, domain 1"/>
    <property type="match status" value="1"/>
</dbReference>
<evidence type="ECO:0000256" key="4">
    <source>
        <dbReference type="ARBA" id="ARBA00022898"/>
    </source>
</evidence>
<protein>
    <recommendedName>
        <fullName evidence="7">Glutamate-1-semialdehyde 2,1-aminomutase</fullName>
        <shortName evidence="7">GSA</shortName>
        <ecNumber evidence="7">5.4.3.8</ecNumber>
    </recommendedName>
    <alternativeName>
        <fullName evidence="7">Glutamate-1-semialdehyde aminotransferase</fullName>
        <shortName evidence="7">GSA-AT</shortName>
    </alternativeName>
</protein>
<proteinExistence type="inferred from homology"/>
<dbReference type="HAMAP" id="MF_00375">
    <property type="entry name" value="HemL_aminotrans_3"/>
    <property type="match status" value="1"/>
</dbReference>
<dbReference type="Proteomes" id="UP000510822">
    <property type="component" value="Chromosome"/>
</dbReference>
<accession>A0A7D5V9J1</accession>
<dbReference type="InterPro" id="IPR004639">
    <property type="entry name" value="4pyrrol_synth_GluAld_NH2Trfase"/>
</dbReference>
<keyword evidence="5 7" id="KW-0413">Isomerase</keyword>
<comment type="subunit">
    <text evidence="7">Homodimer.</text>
</comment>
<comment type="similarity">
    <text evidence="3 7">Belongs to the class-III pyridoxal-phosphate-dependent aminotransferase family. HemL subfamily.</text>
</comment>
<evidence type="ECO:0000256" key="1">
    <source>
        <dbReference type="ARBA" id="ARBA00001933"/>
    </source>
</evidence>
<name>A0A7D5V9J1_9NEIS</name>
<dbReference type="FunFam" id="3.40.640.10:FF:000021">
    <property type="entry name" value="Glutamate-1-semialdehyde 2,1-aminomutase"/>
    <property type="match status" value="1"/>
</dbReference>
<comment type="subcellular location">
    <subcellularLocation>
        <location evidence="7">Cytoplasm</location>
    </subcellularLocation>
</comment>
<keyword evidence="6 7" id="KW-0627">Porphyrin biosynthesis</keyword>
<comment type="cofactor">
    <cofactor evidence="1 7">
        <name>pyridoxal 5'-phosphate</name>
        <dbReference type="ChEBI" id="CHEBI:597326"/>
    </cofactor>
</comment>
<evidence type="ECO:0000256" key="7">
    <source>
        <dbReference type="HAMAP-Rule" id="MF_00375"/>
    </source>
</evidence>
<feature type="modified residue" description="N6-(pyridoxal phosphate)lysine" evidence="7">
    <location>
        <position position="265"/>
    </location>
</feature>